<keyword evidence="1" id="KW-0472">Membrane</keyword>
<accession>A0A4Y2JSY9</accession>
<evidence type="ECO:0000313" key="3">
    <source>
        <dbReference type="EMBL" id="GBM92487.1"/>
    </source>
</evidence>
<dbReference type="AlphaFoldDB" id="A0A4Y2JSY9"/>
<dbReference type="EMBL" id="BGPR01268716">
    <property type="protein sequence ID" value="GBM92470.1"/>
    <property type="molecule type" value="Genomic_DNA"/>
</dbReference>
<proteinExistence type="predicted"/>
<evidence type="ECO:0000313" key="6">
    <source>
        <dbReference type="Proteomes" id="UP000499080"/>
    </source>
</evidence>
<gene>
    <name evidence="5" type="ORF">AVEN_140257_1</name>
    <name evidence="3" type="ORF">AVEN_190063_1</name>
    <name evidence="4" type="ORF">AVEN_56417_1</name>
    <name evidence="2" type="ORF">AVEN_6881_1</name>
</gene>
<reference evidence="4 6" key="1">
    <citation type="journal article" date="2019" name="Sci. Rep.">
        <title>Orb-weaving spider Araneus ventricosus genome elucidates the spidroin gene catalogue.</title>
        <authorList>
            <person name="Kono N."/>
            <person name="Nakamura H."/>
            <person name="Ohtoshi R."/>
            <person name="Moran D.A.P."/>
            <person name="Shinohara A."/>
            <person name="Yoshida Y."/>
            <person name="Fujiwara M."/>
            <person name="Mori M."/>
            <person name="Tomita M."/>
            <person name="Arakawa K."/>
        </authorList>
    </citation>
    <scope>NUCLEOTIDE SEQUENCE [LARGE SCALE GENOMIC DNA]</scope>
</reference>
<evidence type="ECO:0000313" key="5">
    <source>
        <dbReference type="EMBL" id="GBM92735.1"/>
    </source>
</evidence>
<dbReference type="Proteomes" id="UP000499080">
    <property type="component" value="Unassembled WGS sequence"/>
</dbReference>
<dbReference type="EMBL" id="BGPR01268810">
    <property type="protein sequence ID" value="GBM92735.1"/>
    <property type="molecule type" value="Genomic_DNA"/>
</dbReference>
<dbReference type="EMBL" id="BGPR01268722">
    <property type="protein sequence ID" value="GBM92487.1"/>
    <property type="molecule type" value="Genomic_DNA"/>
</dbReference>
<evidence type="ECO:0000313" key="4">
    <source>
        <dbReference type="EMBL" id="GBM92628.1"/>
    </source>
</evidence>
<evidence type="ECO:0000256" key="1">
    <source>
        <dbReference type="SAM" id="Phobius"/>
    </source>
</evidence>
<organism evidence="4 6">
    <name type="scientific">Araneus ventricosus</name>
    <name type="common">Orbweaver spider</name>
    <name type="synonym">Epeira ventricosa</name>
    <dbReference type="NCBI Taxonomy" id="182803"/>
    <lineage>
        <taxon>Eukaryota</taxon>
        <taxon>Metazoa</taxon>
        <taxon>Ecdysozoa</taxon>
        <taxon>Arthropoda</taxon>
        <taxon>Chelicerata</taxon>
        <taxon>Arachnida</taxon>
        <taxon>Araneae</taxon>
        <taxon>Araneomorphae</taxon>
        <taxon>Entelegynae</taxon>
        <taxon>Araneoidea</taxon>
        <taxon>Araneidae</taxon>
        <taxon>Araneus</taxon>
    </lineage>
</organism>
<sequence length="117" mass="13093">MLHAAFQNIKGLPHFGVRWWVFYNTFVPDGIINFYCLVLLTASQISKSVSVAATGMFSSVDIHSSYSSFCIPSEGSMTITEGHALARYMDDFQRVIMKYKSRNSGDVWGRVALDVSL</sequence>
<protein>
    <submittedName>
        <fullName evidence="4">Uncharacterized protein</fullName>
    </submittedName>
</protein>
<evidence type="ECO:0000313" key="2">
    <source>
        <dbReference type="EMBL" id="GBM92470.1"/>
    </source>
</evidence>
<name>A0A4Y2JSY9_ARAVE</name>
<dbReference type="EMBL" id="BGPR01268774">
    <property type="protein sequence ID" value="GBM92628.1"/>
    <property type="molecule type" value="Genomic_DNA"/>
</dbReference>
<comment type="caution">
    <text evidence="4">The sequence shown here is derived from an EMBL/GenBank/DDBJ whole genome shotgun (WGS) entry which is preliminary data.</text>
</comment>
<keyword evidence="1" id="KW-1133">Transmembrane helix</keyword>
<keyword evidence="6" id="KW-1185">Reference proteome</keyword>
<keyword evidence="1" id="KW-0812">Transmembrane</keyword>
<feature type="transmembrane region" description="Helical" evidence="1">
    <location>
        <begin position="20"/>
        <end position="40"/>
    </location>
</feature>